<proteinExistence type="predicted"/>
<sequence>MQLHAGKSVFSLIGRRFAVSFVAVLAASSVGFTSIYAYHSDEVTAFNFLYPVKQTLEAWVLAVAQTPTEKAQIHLDLAQKRTREVKKIIENNKKIDSATVIAIKSNNEQAVVAAEQITNSDEKRIITEQIISSSEEQVDTLKEVKAEGIKIAAEAKDISLEELSKPEISLGSSEAIVPGPPATGPTVEPATTPETIVASVPELQVVDNVLSETKKLNGSKEIKKEDGNPQTSTGAVVLDSLLESVSLSTNSP</sequence>
<evidence type="ECO:0000256" key="2">
    <source>
        <dbReference type="SAM" id="Phobius"/>
    </source>
</evidence>
<dbReference type="AlphaFoldDB" id="A0A1F4XIS1"/>
<organism evidence="4 5">
    <name type="scientific">Candidatus Abawacabacteria bacterium RBG_16_42_10</name>
    <dbReference type="NCBI Taxonomy" id="1817814"/>
    <lineage>
        <taxon>Bacteria</taxon>
        <taxon>Candidatus Abawacaibacteriota</taxon>
    </lineage>
</organism>
<comment type="caution">
    <text evidence="4">The sequence shown here is derived from an EMBL/GenBank/DDBJ whole genome shotgun (WGS) entry which is preliminary data.</text>
</comment>
<keyword evidence="2" id="KW-0472">Membrane</keyword>
<dbReference type="Pfam" id="PF18915">
    <property type="entry name" value="DUF5667"/>
    <property type="match status" value="1"/>
</dbReference>
<reference evidence="4 5" key="1">
    <citation type="journal article" date="2016" name="Nat. Commun.">
        <title>Thousands of microbial genomes shed light on interconnected biogeochemical processes in an aquifer system.</title>
        <authorList>
            <person name="Anantharaman K."/>
            <person name="Brown C.T."/>
            <person name="Hug L.A."/>
            <person name="Sharon I."/>
            <person name="Castelle C.J."/>
            <person name="Probst A.J."/>
            <person name="Thomas B.C."/>
            <person name="Singh A."/>
            <person name="Wilkins M.J."/>
            <person name="Karaoz U."/>
            <person name="Brodie E.L."/>
            <person name="Williams K.H."/>
            <person name="Hubbard S.S."/>
            <person name="Banfield J.F."/>
        </authorList>
    </citation>
    <scope>NUCLEOTIDE SEQUENCE [LARGE SCALE GENOMIC DNA]</scope>
</reference>
<keyword evidence="2" id="KW-1133">Transmembrane helix</keyword>
<dbReference type="Proteomes" id="UP000177614">
    <property type="component" value="Unassembled WGS sequence"/>
</dbReference>
<evidence type="ECO:0000313" key="4">
    <source>
        <dbReference type="EMBL" id="OGC81480.1"/>
    </source>
</evidence>
<dbReference type="EMBL" id="MEWR01000026">
    <property type="protein sequence ID" value="OGC81480.1"/>
    <property type="molecule type" value="Genomic_DNA"/>
</dbReference>
<accession>A0A1F4XIS1</accession>
<feature type="domain" description="DUF5667" evidence="3">
    <location>
        <begin position="47"/>
        <end position="145"/>
    </location>
</feature>
<dbReference type="InterPro" id="IPR043725">
    <property type="entry name" value="DUF5667"/>
</dbReference>
<feature type="compositionally biased region" description="Basic and acidic residues" evidence="1">
    <location>
        <begin position="217"/>
        <end position="227"/>
    </location>
</feature>
<evidence type="ECO:0000313" key="5">
    <source>
        <dbReference type="Proteomes" id="UP000177614"/>
    </source>
</evidence>
<name>A0A1F4XIS1_9BACT</name>
<keyword evidence="2" id="KW-0812">Transmembrane</keyword>
<protein>
    <recommendedName>
        <fullName evidence="3">DUF5667 domain-containing protein</fullName>
    </recommendedName>
</protein>
<feature type="region of interest" description="Disordered" evidence="1">
    <location>
        <begin position="217"/>
        <end position="236"/>
    </location>
</feature>
<dbReference type="STRING" id="1817814.A2V81_01190"/>
<evidence type="ECO:0000259" key="3">
    <source>
        <dbReference type="Pfam" id="PF18915"/>
    </source>
</evidence>
<feature type="transmembrane region" description="Helical" evidence="2">
    <location>
        <begin position="17"/>
        <end position="38"/>
    </location>
</feature>
<evidence type="ECO:0000256" key="1">
    <source>
        <dbReference type="SAM" id="MobiDB-lite"/>
    </source>
</evidence>
<gene>
    <name evidence="4" type="ORF">A2V81_01190</name>
</gene>